<dbReference type="EMBL" id="PZQS01000010">
    <property type="protein sequence ID" value="PVD23164.1"/>
    <property type="molecule type" value="Genomic_DNA"/>
</dbReference>
<dbReference type="GO" id="GO:0006897">
    <property type="term" value="P:endocytosis"/>
    <property type="evidence" value="ECO:0007669"/>
    <property type="project" value="TreeGrafter"/>
</dbReference>
<organism evidence="1 2">
    <name type="scientific">Pomacea canaliculata</name>
    <name type="common">Golden apple snail</name>
    <dbReference type="NCBI Taxonomy" id="400727"/>
    <lineage>
        <taxon>Eukaryota</taxon>
        <taxon>Metazoa</taxon>
        <taxon>Spiralia</taxon>
        <taxon>Lophotrochozoa</taxon>
        <taxon>Mollusca</taxon>
        <taxon>Gastropoda</taxon>
        <taxon>Caenogastropoda</taxon>
        <taxon>Architaenioglossa</taxon>
        <taxon>Ampullarioidea</taxon>
        <taxon>Ampullariidae</taxon>
        <taxon>Pomacea</taxon>
    </lineage>
</organism>
<protein>
    <submittedName>
        <fullName evidence="1">Uncharacterized protein</fullName>
    </submittedName>
</protein>
<reference evidence="1 2" key="1">
    <citation type="submission" date="2018-04" db="EMBL/GenBank/DDBJ databases">
        <title>The genome of golden apple snail Pomacea canaliculata provides insight into stress tolerance and invasive adaptation.</title>
        <authorList>
            <person name="Liu C."/>
            <person name="Liu B."/>
            <person name="Ren Y."/>
            <person name="Zhang Y."/>
            <person name="Wang H."/>
            <person name="Li S."/>
            <person name="Jiang F."/>
            <person name="Yin L."/>
            <person name="Zhang G."/>
            <person name="Qian W."/>
            <person name="Fan W."/>
        </authorList>
    </citation>
    <scope>NUCLEOTIDE SEQUENCE [LARGE SCALE GENOMIC DNA]</scope>
    <source>
        <strain evidence="1">SZHN2017</strain>
        <tissue evidence="1">Muscle</tissue>
    </source>
</reference>
<evidence type="ECO:0000313" key="2">
    <source>
        <dbReference type="Proteomes" id="UP000245119"/>
    </source>
</evidence>
<dbReference type="PANTHER" id="PTHR31855">
    <property type="entry name" value="GUANINE NUCLEOTIDE EXCHANGE C9ORF72"/>
    <property type="match status" value="1"/>
</dbReference>
<dbReference type="GO" id="GO:0006914">
    <property type="term" value="P:autophagy"/>
    <property type="evidence" value="ECO:0007669"/>
    <property type="project" value="TreeGrafter"/>
</dbReference>
<dbReference type="Pfam" id="PF15019">
    <property type="entry name" value="C9orf72-like"/>
    <property type="match status" value="1"/>
</dbReference>
<dbReference type="PROSITE" id="PS51835">
    <property type="entry name" value="DENN_C9ORF72"/>
    <property type="match status" value="1"/>
</dbReference>
<dbReference type="InterPro" id="IPR027819">
    <property type="entry name" value="C9orf72"/>
</dbReference>
<dbReference type="Proteomes" id="UP000245119">
    <property type="component" value="Linkage Group LG10"/>
</dbReference>
<dbReference type="AlphaFoldDB" id="A0A2T7NPR5"/>
<evidence type="ECO:0000313" key="1">
    <source>
        <dbReference type="EMBL" id="PVD23164.1"/>
    </source>
</evidence>
<dbReference type="GO" id="GO:0005768">
    <property type="term" value="C:endosome"/>
    <property type="evidence" value="ECO:0007669"/>
    <property type="project" value="TreeGrafter"/>
</dbReference>
<accession>A0A2T7NPR5</accession>
<comment type="caution">
    <text evidence="1">The sequence shown here is derived from an EMBL/GenBank/DDBJ whole genome shotgun (WGS) entry which is preliminary data.</text>
</comment>
<keyword evidence="2" id="KW-1185">Reference proteome</keyword>
<dbReference type="GO" id="GO:0005085">
    <property type="term" value="F:guanyl-nucleotide exchange factor activity"/>
    <property type="evidence" value="ECO:0007669"/>
    <property type="project" value="InterPro"/>
</dbReference>
<proteinExistence type="predicted"/>
<dbReference type="STRING" id="400727.A0A2T7NPR5"/>
<sequence>MQLFTSWLQKCLQMLSSLQEAGLPHTIHLTYTALCPSCNLEQDFLQQAIASHLMTFGRSIVVGHLADRVNLVVHTLSLFSWEWERACSRQVLDGKQWPYAHDLCIQGLLKNKEGSYDLPVQDFMYSKFPSTIIDVQKRNVQQTSSLVEHPRQSYMVAVEELSQLYHDKAEACSIAAVYQSADIPETLIKTLLDELHKLPVQSGIREAFIAHFMHLLQRRALTMIKYVEVETQKGRQPLKGGLKKLCQDLNLSTDGDFRIILATAEKLKPGLCDILYREKRHVADYLTNSGEIF</sequence>
<dbReference type="PANTHER" id="PTHR31855:SF2">
    <property type="entry name" value="GUANINE NUCLEOTIDE EXCHANGE FACTOR C9ORF72"/>
    <property type="match status" value="1"/>
</dbReference>
<dbReference type="GO" id="GO:0005776">
    <property type="term" value="C:autophagosome"/>
    <property type="evidence" value="ECO:0007669"/>
    <property type="project" value="TreeGrafter"/>
</dbReference>
<name>A0A2T7NPR5_POMCA</name>
<gene>
    <name evidence="1" type="ORF">C0Q70_16427</name>
</gene>